<protein>
    <recommendedName>
        <fullName evidence="4">DUF456 domain-containing protein</fullName>
    </recommendedName>
</protein>
<evidence type="ECO:0008006" key="4">
    <source>
        <dbReference type="Google" id="ProtNLM"/>
    </source>
</evidence>
<dbReference type="RefSeq" id="WP_184402804.1">
    <property type="nucleotide sequence ID" value="NZ_JACHHJ010000001.1"/>
</dbReference>
<gene>
    <name evidence="2" type="ORF">HNR44_000816</name>
</gene>
<dbReference type="InterPro" id="IPR007403">
    <property type="entry name" value="DUF456"/>
</dbReference>
<keyword evidence="1" id="KW-1133">Transmembrane helix</keyword>
<proteinExistence type="predicted"/>
<dbReference type="EMBL" id="JACHHJ010000001">
    <property type="protein sequence ID" value="MBB6448867.1"/>
    <property type="molecule type" value="Genomic_DNA"/>
</dbReference>
<feature type="transmembrane region" description="Helical" evidence="1">
    <location>
        <begin position="56"/>
        <end position="74"/>
    </location>
</feature>
<sequence length="161" mass="16962">MDVIWIGLAFIAFALAIIGAVYPIVPSGPMYILSIVFFGLYIGFGTFGIGFWIGQLLIVILLFVVDFLTSYFGITRIGGSKAAVWGSVIGLVIGPFIIPVLGIIIGAIAGAIIGELIAGGRTVKSLAKIGVGSLLGFLAGVVCKFILLFIGLLMIGFSWWF</sequence>
<dbReference type="PANTHER" id="PTHR39165">
    <property type="entry name" value="IG HYPOTHETICAL 17883"/>
    <property type="match status" value="1"/>
</dbReference>
<evidence type="ECO:0000313" key="3">
    <source>
        <dbReference type="Proteomes" id="UP000568839"/>
    </source>
</evidence>
<keyword evidence="3" id="KW-1185">Reference proteome</keyword>
<keyword evidence="1" id="KW-0472">Membrane</keyword>
<feature type="transmembrane region" description="Helical" evidence="1">
    <location>
        <begin position="134"/>
        <end position="160"/>
    </location>
</feature>
<feature type="transmembrane region" description="Helical" evidence="1">
    <location>
        <begin position="31"/>
        <end position="49"/>
    </location>
</feature>
<dbReference type="PANTHER" id="PTHR39165:SF1">
    <property type="entry name" value="DUF456 DOMAIN-CONTAINING PROTEIN"/>
    <property type="match status" value="1"/>
</dbReference>
<dbReference type="AlphaFoldDB" id="A0A841PJ27"/>
<accession>A0A841PJ27</accession>
<dbReference type="Proteomes" id="UP000568839">
    <property type="component" value="Unassembled WGS sequence"/>
</dbReference>
<name>A0A841PJ27_9BACL</name>
<organism evidence="2 3">
    <name type="scientific">Geomicrobium halophilum</name>
    <dbReference type="NCBI Taxonomy" id="549000"/>
    <lineage>
        <taxon>Bacteria</taxon>
        <taxon>Bacillati</taxon>
        <taxon>Bacillota</taxon>
        <taxon>Bacilli</taxon>
        <taxon>Bacillales</taxon>
        <taxon>Geomicrobium</taxon>
    </lineage>
</organism>
<feature type="transmembrane region" description="Helical" evidence="1">
    <location>
        <begin position="5"/>
        <end position="25"/>
    </location>
</feature>
<reference evidence="2 3" key="1">
    <citation type="submission" date="2020-08" db="EMBL/GenBank/DDBJ databases">
        <title>Genomic Encyclopedia of Type Strains, Phase IV (KMG-IV): sequencing the most valuable type-strain genomes for metagenomic binning, comparative biology and taxonomic classification.</title>
        <authorList>
            <person name="Goeker M."/>
        </authorList>
    </citation>
    <scope>NUCLEOTIDE SEQUENCE [LARGE SCALE GENOMIC DNA]</scope>
    <source>
        <strain evidence="2 3">DSM 21769</strain>
    </source>
</reference>
<evidence type="ECO:0000313" key="2">
    <source>
        <dbReference type="EMBL" id="MBB6448867.1"/>
    </source>
</evidence>
<evidence type="ECO:0000256" key="1">
    <source>
        <dbReference type="SAM" id="Phobius"/>
    </source>
</evidence>
<keyword evidence="1" id="KW-0812">Transmembrane</keyword>
<comment type="caution">
    <text evidence="2">The sequence shown here is derived from an EMBL/GenBank/DDBJ whole genome shotgun (WGS) entry which is preliminary data.</text>
</comment>
<dbReference type="Pfam" id="PF04306">
    <property type="entry name" value="DUF456"/>
    <property type="match status" value="1"/>
</dbReference>
<feature type="transmembrane region" description="Helical" evidence="1">
    <location>
        <begin position="86"/>
        <end position="113"/>
    </location>
</feature>